<evidence type="ECO:0000256" key="4">
    <source>
        <dbReference type="ARBA" id="ARBA00022723"/>
    </source>
</evidence>
<dbReference type="SUPFAM" id="SSF48264">
    <property type="entry name" value="Cytochrome P450"/>
    <property type="match status" value="1"/>
</dbReference>
<comment type="pathway">
    <text evidence="1">Antibiotic biosynthesis; vancomycin biosynthesis.</text>
</comment>
<evidence type="ECO:0000256" key="8">
    <source>
        <dbReference type="ARBA" id="ARBA00055433"/>
    </source>
</evidence>
<dbReference type="GO" id="GO:0020037">
    <property type="term" value="F:heme binding"/>
    <property type="evidence" value="ECO:0007669"/>
    <property type="project" value="InterPro"/>
</dbReference>
<keyword evidence="5 9" id="KW-0560">Oxidoreductase</keyword>
<evidence type="ECO:0000256" key="3">
    <source>
        <dbReference type="ARBA" id="ARBA00022617"/>
    </source>
</evidence>
<comment type="function">
    <text evidence="8">Involved in the coupling of aromatic side chains of the heptapeptide of vancomycin.</text>
</comment>
<proteinExistence type="inferred from homology"/>
<dbReference type="InterPro" id="IPR001128">
    <property type="entry name" value="Cyt_P450"/>
</dbReference>
<dbReference type="EMBL" id="FNON01000006">
    <property type="protein sequence ID" value="SDY69509.1"/>
    <property type="molecule type" value="Genomic_DNA"/>
</dbReference>
<keyword evidence="4 9" id="KW-0479">Metal-binding</keyword>
<sequence length="406" mass="44946">MTGVMETEDLTFPLARECPFSPPKEYKEIRESEPISKVSLPDGTWAWAITRHEDVRAALSDPRFSADRTNPNFPMLIKGQRQNQNPDFEKTMLSMDAPEHGPARRAVLGEFTVRRMEALRPRIQEIVDERIDALLAADGEVDLVAELSLPVPSLVICELLGVPYEDHEFFQVRTASMLSRTATPLERRAAFDGVVDYLDELVTAKEAAPSEGDLLGRQILKLREEGTYHHGKLVSLSFLLLLAGHETTANMISLSTLALLRNPEQLAIVKADPGKTLVAIEELLRYFTIVDAATARVAVADVEIGGVTIKKDEGILALGYSANRDPAAFENPDELDIDRGARHHVAFGFGAHQCLGQNLARMELQIVIDTLFKRIPDLKIAVPETELPFKDDAAIFGLYALPVTCK</sequence>
<dbReference type="RefSeq" id="WP_091293951.1">
    <property type="nucleotide sequence ID" value="NZ_FNON01000006.1"/>
</dbReference>
<dbReference type="Proteomes" id="UP000199515">
    <property type="component" value="Unassembled WGS sequence"/>
</dbReference>
<keyword evidence="6 9" id="KW-0408">Iron</keyword>
<dbReference type="PANTHER" id="PTHR46696">
    <property type="entry name" value="P450, PUTATIVE (EUROFUNG)-RELATED"/>
    <property type="match status" value="1"/>
</dbReference>
<dbReference type="GO" id="GO:0004497">
    <property type="term" value="F:monooxygenase activity"/>
    <property type="evidence" value="ECO:0007669"/>
    <property type="project" value="UniProtKB-KW"/>
</dbReference>
<organism evidence="10 11">
    <name type="scientific">Amycolatopsis xylanica</name>
    <dbReference type="NCBI Taxonomy" id="589385"/>
    <lineage>
        <taxon>Bacteria</taxon>
        <taxon>Bacillati</taxon>
        <taxon>Actinomycetota</taxon>
        <taxon>Actinomycetes</taxon>
        <taxon>Pseudonocardiales</taxon>
        <taxon>Pseudonocardiaceae</taxon>
        <taxon>Amycolatopsis</taxon>
    </lineage>
</organism>
<comment type="similarity">
    <text evidence="2 9">Belongs to the cytochrome P450 family.</text>
</comment>
<dbReference type="PRINTS" id="PR00359">
    <property type="entry name" value="BP450"/>
</dbReference>
<dbReference type="PROSITE" id="PS00086">
    <property type="entry name" value="CYTOCHROME_P450"/>
    <property type="match status" value="1"/>
</dbReference>
<dbReference type="PANTHER" id="PTHR46696:SF1">
    <property type="entry name" value="CYTOCHROME P450 YJIB-RELATED"/>
    <property type="match status" value="1"/>
</dbReference>
<dbReference type="OrthoDB" id="3664945at2"/>
<evidence type="ECO:0000256" key="2">
    <source>
        <dbReference type="ARBA" id="ARBA00010617"/>
    </source>
</evidence>
<protein>
    <submittedName>
        <fullName evidence="10">Cytochrome P450</fullName>
    </submittedName>
</protein>
<dbReference type="FunFam" id="1.10.630.10:FF:000018">
    <property type="entry name" value="Cytochrome P450 monooxygenase"/>
    <property type="match status" value="1"/>
</dbReference>
<dbReference type="InterPro" id="IPR036396">
    <property type="entry name" value="Cyt_P450_sf"/>
</dbReference>
<name>A0A1H3LZS2_9PSEU</name>
<keyword evidence="11" id="KW-1185">Reference proteome</keyword>
<evidence type="ECO:0000256" key="5">
    <source>
        <dbReference type="ARBA" id="ARBA00023002"/>
    </source>
</evidence>
<dbReference type="PRINTS" id="PR00385">
    <property type="entry name" value="P450"/>
</dbReference>
<dbReference type="GO" id="GO:0016705">
    <property type="term" value="F:oxidoreductase activity, acting on paired donors, with incorporation or reduction of molecular oxygen"/>
    <property type="evidence" value="ECO:0007669"/>
    <property type="project" value="InterPro"/>
</dbReference>
<dbReference type="InterPro" id="IPR002397">
    <property type="entry name" value="Cyt_P450_B"/>
</dbReference>
<evidence type="ECO:0000313" key="10">
    <source>
        <dbReference type="EMBL" id="SDY69509.1"/>
    </source>
</evidence>
<dbReference type="GO" id="GO:0005506">
    <property type="term" value="F:iron ion binding"/>
    <property type="evidence" value="ECO:0007669"/>
    <property type="project" value="InterPro"/>
</dbReference>
<dbReference type="InterPro" id="IPR017972">
    <property type="entry name" value="Cyt_P450_CS"/>
</dbReference>
<dbReference type="Pfam" id="PF00067">
    <property type="entry name" value="p450"/>
    <property type="match status" value="2"/>
</dbReference>
<evidence type="ECO:0000256" key="7">
    <source>
        <dbReference type="ARBA" id="ARBA00023033"/>
    </source>
</evidence>
<dbReference type="AlphaFoldDB" id="A0A1H3LZS2"/>
<dbReference type="CDD" id="cd11030">
    <property type="entry name" value="CYP105-like"/>
    <property type="match status" value="1"/>
</dbReference>
<dbReference type="Gene3D" id="1.10.630.10">
    <property type="entry name" value="Cytochrome P450"/>
    <property type="match status" value="1"/>
</dbReference>
<accession>A0A1H3LZS2</accession>
<evidence type="ECO:0000256" key="1">
    <source>
        <dbReference type="ARBA" id="ARBA00004660"/>
    </source>
</evidence>
<gene>
    <name evidence="10" type="ORF">SAMN05421504_106417</name>
</gene>
<dbReference type="STRING" id="589385.SAMN05421504_106417"/>
<evidence type="ECO:0000313" key="11">
    <source>
        <dbReference type="Proteomes" id="UP000199515"/>
    </source>
</evidence>
<evidence type="ECO:0000256" key="6">
    <source>
        <dbReference type="ARBA" id="ARBA00023004"/>
    </source>
</evidence>
<keyword evidence="7 9" id="KW-0503">Monooxygenase</keyword>
<reference evidence="10 11" key="1">
    <citation type="submission" date="2016-10" db="EMBL/GenBank/DDBJ databases">
        <authorList>
            <person name="de Groot N.N."/>
        </authorList>
    </citation>
    <scope>NUCLEOTIDE SEQUENCE [LARGE SCALE GENOMIC DNA]</scope>
    <source>
        <strain evidence="10 11">CPCC 202699</strain>
    </source>
</reference>
<keyword evidence="3 9" id="KW-0349">Heme</keyword>
<evidence type="ECO:0000256" key="9">
    <source>
        <dbReference type="RuleBase" id="RU000461"/>
    </source>
</evidence>